<keyword evidence="8" id="KW-0472">Membrane</keyword>
<evidence type="ECO:0000313" key="11">
    <source>
        <dbReference type="Proteomes" id="UP000269544"/>
    </source>
</evidence>
<comment type="similarity">
    <text evidence="1">Belongs to the ABC transporter superfamily.</text>
</comment>
<dbReference type="SUPFAM" id="SSF52540">
    <property type="entry name" value="P-loop containing nucleoside triphosphate hydrolases"/>
    <property type="match status" value="1"/>
</dbReference>
<dbReference type="InterPro" id="IPR050086">
    <property type="entry name" value="MetN_ABC_transporter-like"/>
</dbReference>
<sequence length="346" mass="38135">MIDLQNISVVFEKGGRQFTAVDDVSLRVEKGDVFGIVGYSGAGKSTLVRTINLLQPPSAGKVVVAGEDLTELSVKELRARRKKIGMIFQHFNLMNARTILGNVLYPLRNSGLGEAEKKEKAMKLLTLVGIAEKAEQYPRELSGGQKQRVAIARALANDPKILLCDEATSALDPRTTTSILHLLKRLNREMGLTIVLITHEMQAVKEICNKVAVMESGKVVEAGSLVNIFADPKETITRQFVNTASHWDETIEKLRTHGLLAQSDPDSELIHLRYIGLSATEPILNDVFTKFGVKTNILSGNIEFLEDIPFGNLVVLFEGDPDSVSAAKAYMIEHGVQLRVLYKEVE</sequence>
<dbReference type="InterPro" id="IPR003439">
    <property type="entry name" value="ABC_transporter-like_ATP-bd"/>
</dbReference>
<dbReference type="SMART" id="SM00382">
    <property type="entry name" value="AAA"/>
    <property type="match status" value="1"/>
</dbReference>
<dbReference type="InterPro" id="IPR041701">
    <property type="entry name" value="MetN_ABC"/>
</dbReference>
<feature type="domain" description="ABC transporter" evidence="9">
    <location>
        <begin position="2"/>
        <end position="241"/>
    </location>
</feature>
<dbReference type="Pfam" id="PF09383">
    <property type="entry name" value="NIL"/>
    <property type="match status" value="1"/>
</dbReference>
<evidence type="ECO:0000256" key="4">
    <source>
        <dbReference type="ARBA" id="ARBA00022741"/>
    </source>
</evidence>
<dbReference type="Pfam" id="PF00005">
    <property type="entry name" value="ABC_tran"/>
    <property type="match status" value="1"/>
</dbReference>
<keyword evidence="11" id="KW-1185">Reference proteome</keyword>
<gene>
    <name evidence="10" type="primary">metN_2</name>
    <name evidence="10" type="ORF">NCTC13079_01394</name>
</gene>
<keyword evidence="5 10" id="KW-0067">ATP-binding</keyword>
<keyword evidence="3" id="KW-1003">Cell membrane</keyword>
<dbReference type="GO" id="GO:0016887">
    <property type="term" value="F:ATP hydrolysis activity"/>
    <property type="evidence" value="ECO:0007669"/>
    <property type="project" value="InterPro"/>
</dbReference>
<dbReference type="KEGG" id="piv:NCTC13079_01394"/>
<dbReference type="PANTHER" id="PTHR43166">
    <property type="entry name" value="AMINO ACID IMPORT ATP-BINDING PROTEIN"/>
    <property type="match status" value="1"/>
</dbReference>
<dbReference type="PROSITE" id="PS50893">
    <property type="entry name" value="ABC_TRANSPORTER_2"/>
    <property type="match status" value="1"/>
</dbReference>
<dbReference type="SUPFAM" id="SSF55021">
    <property type="entry name" value="ACT-like"/>
    <property type="match status" value="1"/>
</dbReference>
<protein>
    <submittedName>
        <fullName evidence="10">Methionine import ATP-binding protein MetN</fullName>
        <ecNumber evidence="10">3.6.3.-</ecNumber>
    </submittedName>
</protein>
<dbReference type="Proteomes" id="UP000269544">
    <property type="component" value="Chromosome"/>
</dbReference>
<evidence type="ECO:0000256" key="7">
    <source>
        <dbReference type="ARBA" id="ARBA00022970"/>
    </source>
</evidence>
<dbReference type="GO" id="GO:0006865">
    <property type="term" value="P:amino acid transport"/>
    <property type="evidence" value="ECO:0007669"/>
    <property type="project" value="UniProtKB-KW"/>
</dbReference>
<evidence type="ECO:0000256" key="8">
    <source>
        <dbReference type="ARBA" id="ARBA00023136"/>
    </source>
</evidence>
<dbReference type="AlphaFoldDB" id="A0A448V334"/>
<dbReference type="SMART" id="SM00930">
    <property type="entry name" value="NIL"/>
    <property type="match status" value="1"/>
</dbReference>
<evidence type="ECO:0000259" key="9">
    <source>
        <dbReference type="PROSITE" id="PS50893"/>
    </source>
</evidence>
<keyword evidence="2" id="KW-0813">Transport</keyword>
<dbReference type="InterPro" id="IPR017871">
    <property type="entry name" value="ABC_transporter-like_CS"/>
</dbReference>
<dbReference type="GO" id="GO:0005524">
    <property type="term" value="F:ATP binding"/>
    <property type="evidence" value="ECO:0007669"/>
    <property type="project" value="UniProtKB-KW"/>
</dbReference>
<dbReference type="InterPro" id="IPR018449">
    <property type="entry name" value="NIL_domain"/>
</dbReference>
<dbReference type="OrthoDB" id="9802264at2"/>
<dbReference type="PANTHER" id="PTHR43166:SF30">
    <property type="entry name" value="METHIONINE IMPORT ATP-BINDING PROTEIN METN"/>
    <property type="match status" value="1"/>
</dbReference>
<dbReference type="Gene3D" id="3.40.50.300">
    <property type="entry name" value="P-loop containing nucleotide triphosphate hydrolases"/>
    <property type="match status" value="1"/>
</dbReference>
<dbReference type="RefSeq" id="WP_126466098.1">
    <property type="nucleotide sequence ID" value="NZ_LR134523.1"/>
</dbReference>
<dbReference type="EMBL" id="LR134523">
    <property type="protein sequence ID" value="VEJ36190.1"/>
    <property type="molecule type" value="Genomic_DNA"/>
</dbReference>
<keyword evidence="7" id="KW-0029">Amino-acid transport</keyword>
<dbReference type="EC" id="3.6.3.-" evidence="10"/>
<dbReference type="Gene3D" id="3.30.70.260">
    <property type="match status" value="1"/>
</dbReference>
<evidence type="ECO:0000256" key="2">
    <source>
        <dbReference type="ARBA" id="ARBA00022448"/>
    </source>
</evidence>
<keyword evidence="4" id="KW-0547">Nucleotide-binding</keyword>
<accession>A0A448V334</accession>
<name>A0A448V334_9FIRM</name>
<proteinExistence type="inferred from homology"/>
<keyword evidence="10" id="KW-0378">Hydrolase</keyword>
<reference evidence="10 11" key="1">
    <citation type="submission" date="2018-12" db="EMBL/GenBank/DDBJ databases">
        <authorList>
            <consortium name="Pathogen Informatics"/>
        </authorList>
    </citation>
    <scope>NUCLEOTIDE SEQUENCE [LARGE SCALE GENOMIC DNA]</scope>
    <source>
        <strain evidence="10 11">NCTC13079</strain>
    </source>
</reference>
<evidence type="ECO:0000256" key="5">
    <source>
        <dbReference type="ARBA" id="ARBA00022840"/>
    </source>
</evidence>
<evidence type="ECO:0000256" key="1">
    <source>
        <dbReference type="ARBA" id="ARBA00005417"/>
    </source>
</evidence>
<dbReference type="InterPro" id="IPR027417">
    <property type="entry name" value="P-loop_NTPase"/>
</dbReference>
<dbReference type="CDD" id="cd03258">
    <property type="entry name" value="ABC_MetN_methionine_transporter"/>
    <property type="match status" value="1"/>
</dbReference>
<dbReference type="PROSITE" id="PS00211">
    <property type="entry name" value="ABC_TRANSPORTER_1"/>
    <property type="match status" value="1"/>
</dbReference>
<keyword evidence="6" id="KW-1278">Translocase</keyword>
<dbReference type="InterPro" id="IPR003593">
    <property type="entry name" value="AAA+_ATPase"/>
</dbReference>
<evidence type="ECO:0000256" key="3">
    <source>
        <dbReference type="ARBA" id="ARBA00022475"/>
    </source>
</evidence>
<dbReference type="InterPro" id="IPR045865">
    <property type="entry name" value="ACT-like_dom_sf"/>
</dbReference>
<evidence type="ECO:0000313" key="10">
    <source>
        <dbReference type="EMBL" id="VEJ36190.1"/>
    </source>
</evidence>
<dbReference type="GO" id="GO:0005886">
    <property type="term" value="C:plasma membrane"/>
    <property type="evidence" value="ECO:0007669"/>
    <property type="project" value="UniProtKB-ARBA"/>
</dbReference>
<evidence type="ECO:0000256" key="6">
    <source>
        <dbReference type="ARBA" id="ARBA00022967"/>
    </source>
</evidence>
<organism evidence="10 11">
    <name type="scientific">Aedoeadaptatus ivorii</name>
    <dbReference type="NCBI Taxonomy" id="54006"/>
    <lineage>
        <taxon>Bacteria</taxon>
        <taxon>Bacillati</taxon>
        <taxon>Bacillota</taxon>
        <taxon>Tissierellia</taxon>
        <taxon>Tissierellales</taxon>
        <taxon>Peptoniphilaceae</taxon>
        <taxon>Aedoeadaptatus</taxon>
    </lineage>
</organism>
<dbReference type="FunFam" id="3.40.50.300:FF:000056">
    <property type="entry name" value="Cell division ATP-binding protein FtsE"/>
    <property type="match status" value="1"/>
</dbReference>